<protein>
    <submittedName>
        <fullName evidence="1">Uncharacterized protein</fullName>
    </submittedName>
</protein>
<reference evidence="1" key="2">
    <citation type="submission" date="2020-09" db="EMBL/GenBank/DDBJ databases">
        <authorList>
            <person name="Sun Q."/>
            <person name="Zhou Y."/>
        </authorList>
    </citation>
    <scope>NUCLEOTIDE SEQUENCE</scope>
    <source>
        <strain evidence="1">CGMCC 1.12813</strain>
    </source>
</reference>
<comment type="caution">
    <text evidence="1">The sequence shown here is derived from an EMBL/GenBank/DDBJ whole genome shotgun (WGS) entry which is preliminary data.</text>
</comment>
<dbReference type="EMBL" id="BMGB01000001">
    <property type="protein sequence ID" value="GGB04701.1"/>
    <property type="molecule type" value="Genomic_DNA"/>
</dbReference>
<dbReference type="AlphaFoldDB" id="A0A916WJZ3"/>
<gene>
    <name evidence="1" type="ORF">GCM10010979_19260</name>
</gene>
<keyword evidence="2" id="KW-1185">Reference proteome</keyword>
<evidence type="ECO:0000313" key="2">
    <source>
        <dbReference type="Proteomes" id="UP000606922"/>
    </source>
</evidence>
<dbReference type="Proteomes" id="UP000606922">
    <property type="component" value="Unassembled WGS sequence"/>
</dbReference>
<name>A0A916WJZ3_9MICO</name>
<sequence>MSDEIASNESNELAETRREEAWAHLNEFLLKLNPGLTITSDMLVESGVHLDGEGKLAMPTSDLEGAMVVAVAKLEMRILAIEKALASK</sequence>
<evidence type="ECO:0000313" key="1">
    <source>
        <dbReference type="EMBL" id="GGB04701.1"/>
    </source>
</evidence>
<organism evidence="1 2">
    <name type="scientific">Conyzicola nivalis</name>
    <dbReference type="NCBI Taxonomy" id="1477021"/>
    <lineage>
        <taxon>Bacteria</taxon>
        <taxon>Bacillati</taxon>
        <taxon>Actinomycetota</taxon>
        <taxon>Actinomycetes</taxon>
        <taxon>Micrococcales</taxon>
        <taxon>Microbacteriaceae</taxon>
        <taxon>Conyzicola</taxon>
    </lineage>
</organism>
<accession>A0A916WJZ3</accession>
<dbReference type="RefSeq" id="WP_188510407.1">
    <property type="nucleotide sequence ID" value="NZ_BMGB01000001.1"/>
</dbReference>
<proteinExistence type="predicted"/>
<reference evidence="1" key="1">
    <citation type="journal article" date="2014" name="Int. J. Syst. Evol. Microbiol.">
        <title>Complete genome sequence of Corynebacterium casei LMG S-19264T (=DSM 44701T), isolated from a smear-ripened cheese.</title>
        <authorList>
            <consortium name="US DOE Joint Genome Institute (JGI-PGF)"/>
            <person name="Walter F."/>
            <person name="Albersmeier A."/>
            <person name="Kalinowski J."/>
            <person name="Ruckert C."/>
        </authorList>
    </citation>
    <scope>NUCLEOTIDE SEQUENCE</scope>
    <source>
        <strain evidence="1">CGMCC 1.12813</strain>
    </source>
</reference>